<keyword evidence="6" id="KW-1185">Reference proteome</keyword>
<feature type="domain" description="Helicase C-terminal" evidence="4">
    <location>
        <begin position="362"/>
        <end position="507"/>
    </location>
</feature>
<evidence type="ECO:0000259" key="4">
    <source>
        <dbReference type="PROSITE" id="PS51194"/>
    </source>
</evidence>
<keyword evidence="3" id="KW-0067">ATP-binding</keyword>
<dbReference type="InterPro" id="IPR000330">
    <property type="entry name" value="SNF2_N"/>
</dbReference>
<dbReference type="Pfam" id="PF00176">
    <property type="entry name" value="SNF2-rel_dom"/>
    <property type="match status" value="1"/>
</dbReference>
<name>A0A5J6D736_9CAUD</name>
<evidence type="ECO:0000313" key="5">
    <source>
        <dbReference type="EMBL" id="QEQ93650.1"/>
    </source>
</evidence>
<dbReference type="SUPFAM" id="SSF52540">
    <property type="entry name" value="P-loop containing nucleoside triphosphate hydrolases"/>
    <property type="match status" value="2"/>
</dbReference>
<dbReference type="SMART" id="SM00487">
    <property type="entry name" value="DEXDc"/>
    <property type="match status" value="1"/>
</dbReference>
<evidence type="ECO:0000256" key="3">
    <source>
        <dbReference type="ARBA" id="ARBA00022840"/>
    </source>
</evidence>
<keyword evidence="5" id="KW-0347">Helicase</keyword>
<dbReference type="SMART" id="SM00490">
    <property type="entry name" value="HELICc"/>
    <property type="match status" value="1"/>
</dbReference>
<dbReference type="EMBL" id="MN204493">
    <property type="protein sequence ID" value="QEQ93650.1"/>
    <property type="molecule type" value="Genomic_DNA"/>
</dbReference>
<dbReference type="GO" id="GO:0004386">
    <property type="term" value="F:helicase activity"/>
    <property type="evidence" value="ECO:0007669"/>
    <property type="project" value="UniProtKB-KW"/>
</dbReference>
<dbReference type="GO" id="GO:0006281">
    <property type="term" value="P:DNA repair"/>
    <property type="evidence" value="ECO:0007669"/>
    <property type="project" value="TreeGrafter"/>
</dbReference>
<dbReference type="GO" id="GO:0016787">
    <property type="term" value="F:hydrolase activity"/>
    <property type="evidence" value="ECO:0007669"/>
    <property type="project" value="UniProtKB-KW"/>
</dbReference>
<dbReference type="InterPro" id="IPR027417">
    <property type="entry name" value="P-loop_NTPase"/>
</dbReference>
<evidence type="ECO:0000256" key="1">
    <source>
        <dbReference type="ARBA" id="ARBA00022741"/>
    </source>
</evidence>
<dbReference type="Gene3D" id="3.40.50.300">
    <property type="entry name" value="P-loop containing nucleotide triphosphate hydrolases"/>
    <property type="match status" value="1"/>
</dbReference>
<evidence type="ECO:0000313" key="6">
    <source>
        <dbReference type="Proteomes" id="UP000327392"/>
    </source>
</evidence>
<dbReference type="GeneID" id="77931426"/>
<accession>A0A5J6D736</accession>
<dbReference type="Proteomes" id="UP000327392">
    <property type="component" value="Segment"/>
</dbReference>
<keyword evidence="1" id="KW-0547">Nucleotide-binding</keyword>
<dbReference type="InterPro" id="IPR050628">
    <property type="entry name" value="SNF2_RAD54_helicase_TF"/>
</dbReference>
<reference evidence="5 6" key="1">
    <citation type="submission" date="2019-07" db="EMBL/GenBank/DDBJ databases">
        <authorList>
            <person name="Mandava P."/>
            <person name="Ferry J.C."/>
            <person name="Fallon S.M."/>
            <person name="Hajdenberg M."/>
            <person name="Sharma E."/>
            <person name="Shaffer C.D."/>
            <person name="Weston-Hafer K.A."/>
            <person name="Garlena R.A."/>
            <person name="Russell D.A."/>
            <person name="Pope W.H."/>
            <person name="Jacobs-Sera D."/>
            <person name="Hatfull G.F."/>
        </authorList>
    </citation>
    <scope>NUCLEOTIDE SEQUENCE [LARGE SCALE GENOMIC DNA]</scope>
</reference>
<dbReference type="InterPro" id="IPR001650">
    <property type="entry name" value="Helicase_C-like"/>
</dbReference>
<dbReference type="GO" id="GO:0005524">
    <property type="term" value="F:ATP binding"/>
    <property type="evidence" value="ECO:0007669"/>
    <property type="project" value="UniProtKB-KW"/>
</dbReference>
<dbReference type="RefSeq" id="YP_010655563.1">
    <property type="nucleotide sequence ID" value="NC_070829.1"/>
</dbReference>
<protein>
    <submittedName>
        <fullName evidence="5">DNA helicase</fullName>
    </submittedName>
</protein>
<dbReference type="PROSITE" id="PS51194">
    <property type="entry name" value="HELICASE_CTER"/>
    <property type="match status" value="1"/>
</dbReference>
<dbReference type="InterPro" id="IPR014001">
    <property type="entry name" value="Helicase_ATP-bd"/>
</dbReference>
<sequence length="510" mass="58070">MTTATRPRKKSVYRFKTRPYAHQKEALRKLISNGYGGALLMEPRTGKTKTTIDYMSMLHMKRGVRRFLVVCPTRVMGVWAEELHAHCPYMVQTIIWDARTRRKMPTLPDTMGPYDMQVVVINYEAFATPGRKLPSGRRSKATGRFKTRKILLDWASLGGGKRNDRNVCMVLDESHKIKSPSGKAATMVVSMQGYFGWRVILTGTPVTKAKKIADLYMQWKFLNPARLRELGIATHQDMQDMTGKWIDRNGYPQFVGTKQFGLEKVHKAIFKDSYAVKREDCFDLPPRENITEYVRLKGETARVYDEMAEEMVAKLENGEITEASIALVLALRLSQITGGTTKTTDDNIVRVGREKLDAIKPHLEDALEREEKLVIAARFKPDMDAIASMAKRLGLKVWQIRGGLKREETDEAIREFRKWDDAGVMVVQPQAASLGIDLSTASKMIWYSLVPSYVDYTQCCDRIALSRSSTTFVYLLAEGTVDELLMETLRNDHNIAQYIITHPEKLLRTA</sequence>
<keyword evidence="2" id="KW-0378">Hydrolase</keyword>
<dbReference type="Pfam" id="PF00271">
    <property type="entry name" value="Helicase_C"/>
    <property type="match status" value="1"/>
</dbReference>
<dbReference type="PANTHER" id="PTHR45626">
    <property type="entry name" value="TRANSCRIPTION TERMINATION FACTOR 2-RELATED"/>
    <property type="match status" value="1"/>
</dbReference>
<dbReference type="Gene3D" id="3.40.50.10810">
    <property type="entry name" value="Tandem AAA-ATPase domain"/>
    <property type="match status" value="1"/>
</dbReference>
<evidence type="ECO:0000256" key="2">
    <source>
        <dbReference type="ARBA" id="ARBA00022801"/>
    </source>
</evidence>
<dbReference type="InterPro" id="IPR038718">
    <property type="entry name" value="SNF2-like_sf"/>
</dbReference>
<proteinExistence type="predicted"/>
<organism evidence="5 6">
    <name type="scientific">Streptomyces phage Zuko</name>
    <dbReference type="NCBI Taxonomy" id="2601695"/>
    <lineage>
        <taxon>Viruses</taxon>
        <taxon>Duplodnaviria</taxon>
        <taxon>Heunggongvirae</taxon>
        <taxon>Uroviricota</taxon>
        <taxon>Caudoviricetes</taxon>
        <taxon>Zukovirus</taxon>
        <taxon>Zukovirus zuko</taxon>
    </lineage>
</organism>
<dbReference type="GO" id="GO:0008094">
    <property type="term" value="F:ATP-dependent activity, acting on DNA"/>
    <property type="evidence" value="ECO:0007669"/>
    <property type="project" value="TreeGrafter"/>
</dbReference>
<gene>
    <name evidence="5" type="primary">72</name>
    <name evidence="5" type="ORF">SEA_ZUKO_72</name>
</gene>
<dbReference type="KEGG" id="vg:77931426"/>